<gene>
    <name evidence="3" type="ORF">COLO4_19598</name>
</gene>
<sequence length="169" mass="17827">MARNPHVLVIPLAAQGHVAPLMKLAVQIAAHGVKVTFVNSENAHERIMASNSTPAEIKEQISLISLVTIPDGLGSGAGQRTGLAVAKQARKGMPDSLKDLIEKINHFNFSEQITCVVADTMAVWALQVAKEMGINRIAVQVAGPATLALSLNVPQLIEAGILDNDGKTP</sequence>
<protein>
    <submittedName>
        <fullName evidence="3">UDP-glucuronosyl/UDP-glucosyltransferase</fullName>
    </submittedName>
</protein>
<dbReference type="PANTHER" id="PTHR11926:SF1412">
    <property type="entry name" value="UDP-GLYCOSYLTRANSFERASE 83A1-LIKE"/>
    <property type="match status" value="1"/>
</dbReference>
<dbReference type="OrthoDB" id="5835829at2759"/>
<keyword evidence="2" id="KW-0808">Transferase</keyword>
<name>A0A1R3J4P2_9ROSI</name>
<dbReference type="AlphaFoldDB" id="A0A1R3J4P2"/>
<dbReference type="SUPFAM" id="SSF53756">
    <property type="entry name" value="UDP-Glycosyltransferase/glycogen phosphorylase"/>
    <property type="match status" value="1"/>
</dbReference>
<evidence type="ECO:0000313" key="4">
    <source>
        <dbReference type="Proteomes" id="UP000187203"/>
    </source>
</evidence>
<evidence type="ECO:0000256" key="2">
    <source>
        <dbReference type="ARBA" id="ARBA00022676"/>
    </source>
</evidence>
<keyword evidence="2" id="KW-0328">Glycosyltransferase</keyword>
<comment type="similarity">
    <text evidence="1">Belongs to the UDP-glycosyltransferase family.</text>
</comment>
<dbReference type="GO" id="GO:0080043">
    <property type="term" value="F:quercetin 3-O-glucosyltransferase activity"/>
    <property type="evidence" value="ECO:0007669"/>
    <property type="project" value="TreeGrafter"/>
</dbReference>
<proteinExistence type="inferred from homology"/>
<dbReference type="STRING" id="93759.A0A1R3J4P2"/>
<comment type="caution">
    <text evidence="3">The sequence shown here is derived from an EMBL/GenBank/DDBJ whole genome shotgun (WGS) entry which is preliminary data.</text>
</comment>
<dbReference type="GO" id="GO:0080044">
    <property type="term" value="F:quercetin 7-O-glucosyltransferase activity"/>
    <property type="evidence" value="ECO:0007669"/>
    <property type="project" value="TreeGrafter"/>
</dbReference>
<reference evidence="4" key="1">
    <citation type="submission" date="2013-09" db="EMBL/GenBank/DDBJ databases">
        <title>Corchorus olitorius genome sequencing.</title>
        <authorList>
            <person name="Alam M."/>
            <person name="Haque M.S."/>
            <person name="Islam M.S."/>
            <person name="Emdad E.M."/>
            <person name="Islam M.M."/>
            <person name="Ahmed B."/>
            <person name="Halim A."/>
            <person name="Hossen Q.M.M."/>
            <person name="Hossain M.Z."/>
            <person name="Ahmed R."/>
            <person name="Khan M.M."/>
            <person name="Islam R."/>
            <person name="Rashid M.M."/>
            <person name="Khan S.A."/>
            <person name="Rahman M.S."/>
            <person name="Alam M."/>
            <person name="Yahiya A.S."/>
            <person name="Khan M.S."/>
            <person name="Azam M.S."/>
            <person name="Haque T."/>
            <person name="Lashkar M.Z.H."/>
            <person name="Akhand A.I."/>
            <person name="Morshed G."/>
            <person name="Roy S."/>
            <person name="Uddin K.S."/>
            <person name="Rabeya T."/>
            <person name="Hossain A.S."/>
            <person name="Chowdhury A."/>
            <person name="Snigdha A.R."/>
            <person name="Mortoza M.S."/>
            <person name="Matin S.A."/>
            <person name="Hoque S.M.E."/>
            <person name="Islam M.K."/>
            <person name="Roy D.K."/>
            <person name="Haider R."/>
            <person name="Moosa M.M."/>
            <person name="Elias S.M."/>
            <person name="Hasan A.M."/>
            <person name="Jahan S."/>
            <person name="Shafiuddin M."/>
            <person name="Mahmood N."/>
            <person name="Shommy N.S."/>
        </authorList>
    </citation>
    <scope>NUCLEOTIDE SEQUENCE [LARGE SCALE GENOMIC DNA]</scope>
    <source>
        <strain evidence="4">cv. O-4</strain>
    </source>
</reference>
<organism evidence="3 4">
    <name type="scientific">Corchorus olitorius</name>
    <dbReference type="NCBI Taxonomy" id="93759"/>
    <lineage>
        <taxon>Eukaryota</taxon>
        <taxon>Viridiplantae</taxon>
        <taxon>Streptophyta</taxon>
        <taxon>Embryophyta</taxon>
        <taxon>Tracheophyta</taxon>
        <taxon>Spermatophyta</taxon>
        <taxon>Magnoliopsida</taxon>
        <taxon>eudicotyledons</taxon>
        <taxon>Gunneridae</taxon>
        <taxon>Pentapetalae</taxon>
        <taxon>rosids</taxon>
        <taxon>malvids</taxon>
        <taxon>Malvales</taxon>
        <taxon>Malvaceae</taxon>
        <taxon>Grewioideae</taxon>
        <taxon>Apeibeae</taxon>
        <taxon>Corchorus</taxon>
    </lineage>
</organism>
<dbReference type="EMBL" id="AWUE01016674">
    <property type="protein sequence ID" value="OMO89780.1"/>
    <property type="molecule type" value="Genomic_DNA"/>
</dbReference>
<dbReference type="PANTHER" id="PTHR11926">
    <property type="entry name" value="GLUCOSYL/GLUCURONOSYL TRANSFERASES"/>
    <property type="match status" value="1"/>
</dbReference>
<dbReference type="Proteomes" id="UP000187203">
    <property type="component" value="Unassembled WGS sequence"/>
</dbReference>
<evidence type="ECO:0000313" key="3">
    <source>
        <dbReference type="EMBL" id="OMO89780.1"/>
    </source>
</evidence>
<evidence type="ECO:0000256" key="1">
    <source>
        <dbReference type="ARBA" id="ARBA00009995"/>
    </source>
</evidence>
<accession>A0A1R3J4P2</accession>
<keyword evidence="4" id="KW-1185">Reference proteome</keyword>
<dbReference type="Gene3D" id="3.40.50.2000">
    <property type="entry name" value="Glycogen Phosphorylase B"/>
    <property type="match status" value="1"/>
</dbReference>